<sequence>MEHRLKLHLAGQSDHKGVPVHLEMLSCSVAYSMSFKPPKNQDGWSVCRVEALRKKA</sequence>
<reference evidence="1" key="1">
    <citation type="submission" date="2020-06" db="EMBL/GenBank/DDBJ databases">
        <authorList>
            <person name="Li T."/>
            <person name="Hu X."/>
            <person name="Zhang T."/>
            <person name="Song X."/>
            <person name="Zhang H."/>
            <person name="Dai N."/>
            <person name="Sheng W."/>
            <person name="Hou X."/>
            <person name="Wei L."/>
        </authorList>
    </citation>
    <scope>NUCLEOTIDE SEQUENCE</scope>
    <source>
        <strain evidence="1">G01</strain>
        <tissue evidence="1">Leaf</tissue>
    </source>
</reference>
<organism evidence="1">
    <name type="scientific">Sesamum angustifolium</name>
    <dbReference type="NCBI Taxonomy" id="2727405"/>
    <lineage>
        <taxon>Eukaryota</taxon>
        <taxon>Viridiplantae</taxon>
        <taxon>Streptophyta</taxon>
        <taxon>Embryophyta</taxon>
        <taxon>Tracheophyta</taxon>
        <taxon>Spermatophyta</taxon>
        <taxon>Magnoliopsida</taxon>
        <taxon>eudicotyledons</taxon>
        <taxon>Gunneridae</taxon>
        <taxon>Pentapetalae</taxon>
        <taxon>asterids</taxon>
        <taxon>lamiids</taxon>
        <taxon>Lamiales</taxon>
        <taxon>Pedaliaceae</taxon>
        <taxon>Sesamum</taxon>
    </lineage>
</organism>
<dbReference type="AlphaFoldDB" id="A0AAW2J8W7"/>
<accession>A0AAW2J8W7</accession>
<evidence type="ECO:0000313" key="1">
    <source>
        <dbReference type="EMBL" id="KAL0290238.1"/>
    </source>
</evidence>
<reference evidence="1" key="2">
    <citation type="journal article" date="2024" name="Plant">
        <title>Genomic evolution and insights into agronomic trait innovations of Sesamum species.</title>
        <authorList>
            <person name="Miao H."/>
            <person name="Wang L."/>
            <person name="Qu L."/>
            <person name="Liu H."/>
            <person name="Sun Y."/>
            <person name="Le M."/>
            <person name="Wang Q."/>
            <person name="Wei S."/>
            <person name="Zheng Y."/>
            <person name="Lin W."/>
            <person name="Duan Y."/>
            <person name="Cao H."/>
            <person name="Xiong S."/>
            <person name="Wang X."/>
            <person name="Wei L."/>
            <person name="Li C."/>
            <person name="Ma Q."/>
            <person name="Ju M."/>
            <person name="Zhao R."/>
            <person name="Li G."/>
            <person name="Mu C."/>
            <person name="Tian Q."/>
            <person name="Mei H."/>
            <person name="Zhang T."/>
            <person name="Gao T."/>
            <person name="Zhang H."/>
        </authorList>
    </citation>
    <scope>NUCLEOTIDE SEQUENCE</scope>
    <source>
        <strain evidence="1">G01</strain>
    </source>
</reference>
<comment type="caution">
    <text evidence="1">The sequence shown here is derived from an EMBL/GenBank/DDBJ whole genome shotgun (WGS) entry which is preliminary data.</text>
</comment>
<gene>
    <name evidence="1" type="ORF">Sangu_2582500</name>
</gene>
<protein>
    <submittedName>
        <fullName evidence="1">Uncharacterized protein</fullName>
    </submittedName>
</protein>
<proteinExistence type="predicted"/>
<dbReference type="EMBL" id="JACGWK010001365">
    <property type="protein sequence ID" value="KAL0290238.1"/>
    <property type="molecule type" value="Genomic_DNA"/>
</dbReference>
<name>A0AAW2J8W7_9LAMI</name>